<evidence type="ECO:0000256" key="4">
    <source>
        <dbReference type="ARBA" id="ARBA00022989"/>
    </source>
</evidence>
<dbReference type="CDD" id="cd03405">
    <property type="entry name" value="SPFH_HflC"/>
    <property type="match status" value="1"/>
</dbReference>
<dbReference type="HOGENOM" id="CLU_059167_1_0_9"/>
<dbReference type="InterPro" id="IPR001107">
    <property type="entry name" value="Band_7"/>
</dbReference>
<dbReference type="AlphaFoldDB" id="A0A0E2H9E0"/>
<organism evidence="8 9">
    <name type="scientific">[Clostridium] clostridioforme 90A8</name>
    <dbReference type="NCBI Taxonomy" id="999408"/>
    <lineage>
        <taxon>Bacteria</taxon>
        <taxon>Bacillati</taxon>
        <taxon>Bacillota</taxon>
        <taxon>Clostridia</taxon>
        <taxon>Lachnospirales</taxon>
        <taxon>Lachnospiraceae</taxon>
        <taxon>Enterocloster</taxon>
    </lineage>
</organism>
<evidence type="ECO:0000256" key="5">
    <source>
        <dbReference type="ARBA" id="ARBA00023136"/>
    </source>
</evidence>
<comment type="similarity">
    <text evidence="2 6">Belongs to the band 7/mec-2 family. HflC subfamily.</text>
</comment>
<proteinExistence type="inferred from homology"/>
<dbReference type="GeneID" id="57961458"/>
<dbReference type="EMBL" id="AGYR01000030">
    <property type="protein sequence ID" value="ENZ13588.1"/>
    <property type="molecule type" value="Genomic_DNA"/>
</dbReference>
<reference evidence="8 9" key="1">
    <citation type="submission" date="2013-01" db="EMBL/GenBank/DDBJ databases">
        <title>The Genome Sequence of Clostridium clostridioforme 90A8.</title>
        <authorList>
            <consortium name="The Broad Institute Genome Sequencing Platform"/>
            <person name="Earl A."/>
            <person name="Ward D."/>
            <person name="Feldgarden M."/>
            <person name="Gevers D."/>
            <person name="Courvalin P."/>
            <person name="Lambert T."/>
            <person name="Walker B."/>
            <person name="Young S.K."/>
            <person name="Zeng Q."/>
            <person name="Gargeya S."/>
            <person name="Fitzgerald M."/>
            <person name="Haas B."/>
            <person name="Abouelleil A."/>
            <person name="Alvarado L."/>
            <person name="Arachchi H.M."/>
            <person name="Berlin A.M."/>
            <person name="Chapman S.B."/>
            <person name="Dewar J."/>
            <person name="Goldberg J."/>
            <person name="Griggs A."/>
            <person name="Gujja S."/>
            <person name="Hansen M."/>
            <person name="Howarth C."/>
            <person name="Imamovic A."/>
            <person name="Larimer J."/>
            <person name="McCowan C."/>
            <person name="Murphy C."/>
            <person name="Neiman D."/>
            <person name="Pearson M."/>
            <person name="Priest M."/>
            <person name="Roberts A."/>
            <person name="Saif S."/>
            <person name="Shea T."/>
            <person name="Sisk P."/>
            <person name="Sykes S."/>
            <person name="Wortman J."/>
            <person name="Nusbaum C."/>
            <person name="Birren B."/>
        </authorList>
    </citation>
    <scope>NUCLEOTIDE SEQUENCE [LARGE SCALE GENOMIC DNA]</scope>
    <source>
        <strain evidence="8 9">90A8</strain>
    </source>
</reference>
<dbReference type="PATRIC" id="fig|999408.3.peg.3013"/>
<dbReference type="InterPro" id="IPR036013">
    <property type="entry name" value="Band_7/SPFH_dom_sf"/>
</dbReference>
<comment type="subcellular location">
    <subcellularLocation>
        <location evidence="1">Membrane</location>
    </subcellularLocation>
</comment>
<dbReference type="Pfam" id="PF01145">
    <property type="entry name" value="Band_7"/>
    <property type="match status" value="1"/>
</dbReference>
<keyword evidence="4" id="KW-1133">Transmembrane helix</keyword>
<sequence>MKTLTKFMRNMGILVIVLLAVTIFNPLVVTKSNEYSLIIQFGKVVRVENSAGPSLRVPFLQSVQKIPKYKMISDLYPSDVTTKDKKVMTVDSFVIWDINDPVKYLASLNASKEKAEVRLGNVVYNSIKNVLSSTNQADIISGRDGNLAKTITENIGDAMDSYGIHIYAVETKKLDLPDSNKESVYQRMISERNNIAAQYTADGDYQSSLIKNETDKTVKETIAKANAEAEKIKAEGEARYMQILSDAYNDEAKADFYNYVRSLDALKASMRGDNKTVILNEDSELARILSGSW</sequence>
<dbReference type="SMART" id="SM00244">
    <property type="entry name" value="PHB"/>
    <property type="match status" value="1"/>
</dbReference>
<dbReference type="PANTHER" id="PTHR42911">
    <property type="entry name" value="MODULATOR OF FTSH PROTEASE HFLC"/>
    <property type="match status" value="1"/>
</dbReference>
<name>A0A0E2H9E0_9FIRM</name>
<gene>
    <name evidence="8" type="ORF">HMPREF1090_02792</name>
</gene>
<evidence type="ECO:0000313" key="9">
    <source>
        <dbReference type="Proteomes" id="UP000013085"/>
    </source>
</evidence>
<dbReference type="Proteomes" id="UP000013085">
    <property type="component" value="Unassembled WGS sequence"/>
</dbReference>
<accession>A0A0E2H9E0</accession>
<dbReference type="InterPro" id="IPR010200">
    <property type="entry name" value="HflC"/>
</dbReference>
<protein>
    <recommendedName>
        <fullName evidence="6">Protein HflC</fullName>
    </recommendedName>
</protein>
<evidence type="ECO:0000256" key="1">
    <source>
        <dbReference type="ARBA" id="ARBA00004370"/>
    </source>
</evidence>
<keyword evidence="5" id="KW-0472">Membrane</keyword>
<dbReference type="PIRSF" id="PIRSF005651">
    <property type="entry name" value="HflC"/>
    <property type="match status" value="1"/>
</dbReference>
<feature type="domain" description="Band 7" evidence="7">
    <location>
        <begin position="25"/>
        <end position="188"/>
    </location>
</feature>
<comment type="caution">
    <text evidence="8">The sequence shown here is derived from an EMBL/GenBank/DDBJ whole genome shotgun (WGS) entry which is preliminary data.</text>
</comment>
<evidence type="ECO:0000256" key="3">
    <source>
        <dbReference type="ARBA" id="ARBA00022692"/>
    </source>
</evidence>
<dbReference type="Gene3D" id="3.30.479.30">
    <property type="entry name" value="Band 7 domain"/>
    <property type="match status" value="1"/>
</dbReference>
<evidence type="ECO:0000313" key="8">
    <source>
        <dbReference type="EMBL" id="ENZ13588.1"/>
    </source>
</evidence>
<dbReference type="RefSeq" id="WP_002588303.1">
    <property type="nucleotide sequence ID" value="NZ_KB851022.1"/>
</dbReference>
<evidence type="ECO:0000256" key="2">
    <source>
        <dbReference type="ARBA" id="ARBA00007862"/>
    </source>
</evidence>
<comment type="function">
    <text evidence="6">HflC and HflK could regulate a protease.</text>
</comment>
<keyword evidence="3" id="KW-0812">Transmembrane</keyword>
<dbReference type="PANTHER" id="PTHR42911:SF1">
    <property type="entry name" value="MODULATOR OF FTSH PROTEASE HFLC"/>
    <property type="match status" value="1"/>
</dbReference>
<dbReference type="SUPFAM" id="SSF117892">
    <property type="entry name" value="Band 7/SPFH domain"/>
    <property type="match status" value="1"/>
</dbReference>
<evidence type="ECO:0000256" key="6">
    <source>
        <dbReference type="PIRNR" id="PIRNR005651"/>
    </source>
</evidence>
<evidence type="ECO:0000259" key="7">
    <source>
        <dbReference type="SMART" id="SM00244"/>
    </source>
</evidence>
<dbReference type="GO" id="GO:0016020">
    <property type="term" value="C:membrane"/>
    <property type="evidence" value="ECO:0007669"/>
    <property type="project" value="UniProtKB-SubCell"/>
</dbReference>